<dbReference type="EMBL" id="CP009398">
    <property type="protein sequence ID" value="AIO00152.1"/>
    <property type="molecule type" value="Genomic_DNA"/>
</dbReference>
<evidence type="ECO:0000313" key="4">
    <source>
        <dbReference type="Proteomes" id="UP000063063"/>
    </source>
</evidence>
<feature type="transmembrane region" description="Helical" evidence="2">
    <location>
        <begin position="629"/>
        <end position="649"/>
    </location>
</feature>
<keyword evidence="2" id="KW-0472">Membrane</keyword>
<dbReference type="Pfam" id="PF05024">
    <property type="entry name" value="Gpi1"/>
    <property type="match status" value="1"/>
</dbReference>
<dbReference type="VEuPathDB" id="TriTrypDB:LPAL13_290022700"/>
<dbReference type="KEGG" id="lpan:LPMP_292050"/>
<keyword evidence="2" id="KW-0812">Transmembrane</keyword>
<feature type="compositionally biased region" description="Pro residues" evidence="1">
    <location>
        <begin position="351"/>
        <end position="360"/>
    </location>
</feature>
<dbReference type="PANTHER" id="PTHR21329">
    <property type="entry name" value="PHOSPHATIDYLINOSITOL N-ACETYLGLUCOSAMINYLTRANSFERASE SUBUNIT Q-RELATED"/>
    <property type="match status" value="1"/>
</dbReference>
<keyword evidence="2" id="KW-1133">Transmembrane helix</keyword>
<evidence type="ECO:0000256" key="2">
    <source>
        <dbReference type="SAM" id="Phobius"/>
    </source>
</evidence>
<sequence length="880" mass="98210">MPRSSTTEICMLVWPVSPATQILGANDSIAWVVGWNDRRLYIIVTWFLRNCTLEEAKAELQKIRCVLQNYNGNMPEMPYSSLTILGCVRPSSTSHGSNLYSVAEEEDIRDARRSSYLWLELLEGPVLAELWCCGARVQPCQLHVVRCDPAKALSISPTIFSATALYGVSGVRQLQSGIVPVCAPGASSNLEGVLLPGVMRKEAGPRVLKRDQQRWRNTSFVSDSITMPAEDSFSDRDTVEQSGVLTGRRREMFVNSNISFATHSNSFGEDALASPEWHRNSSLRDRLAAGPEESFTPLEGDDSGVTAPVSTATLSDSEIEQVDSGDRKRGWRSSSHFEKHRARSTLAPPQSIAPPPPAGVPPRLDFTSTTDRAEMSILLATMRAGRNVRRVMQKEELDNYVKEETVEPLTGVLKYAVDFIFSYVISLLKLLRFSKTAELLLYRTSEFVHFLCAVSFANDSCGLHPVLPHQVSPYANRRYVCIFGYISRCAVDLVLGVLVYLCVSAWGPSLFVASQYVARHCLYEMHAAYMDWFDGYPAGLKVNEDLNMALCFFAKCVLEVWDALLRWSPATLPSLVSFQSDSFAVEAYVNSTVAAVGTAAPLSTLSYPASEDQLQAVYEWIRMSLHLRIFCLLGCSTAAALVSDITGLVSLHLRFLYHAVALPYRFARVLLTNLFRQFYGVKYNPLRKRYDSYHFQVDQMLAATFLFVIISFLFPTLAVYYLYFSFVLAMIWYTETCMESVAYLSLHVPVFPIVYWLWMRHQLSGGVALSSPVITSVRQLLSCGSRSGSHEEALASHTVEVTVEALPLPLSLMLTDFFVVVDIIMTRLRPTKVALLVLHGRMAYSPKMTDVIGPHLLTNCVSPQCTLCTPPPEKVVLKDK</sequence>
<dbReference type="OrthoDB" id="70250at2759"/>
<dbReference type="GO" id="GO:0016740">
    <property type="term" value="F:transferase activity"/>
    <property type="evidence" value="ECO:0007669"/>
    <property type="project" value="UniProtKB-KW"/>
</dbReference>
<feature type="region of interest" description="Disordered" evidence="1">
    <location>
        <begin position="292"/>
        <end position="366"/>
    </location>
</feature>
<evidence type="ECO:0000256" key="1">
    <source>
        <dbReference type="SAM" id="MobiDB-lite"/>
    </source>
</evidence>
<accession>A0A088SEH0</accession>
<organism evidence="3 4">
    <name type="scientific">Leishmania panamensis</name>
    <dbReference type="NCBI Taxonomy" id="5679"/>
    <lineage>
        <taxon>Eukaryota</taxon>
        <taxon>Discoba</taxon>
        <taxon>Euglenozoa</taxon>
        <taxon>Kinetoplastea</taxon>
        <taxon>Metakinetoplastina</taxon>
        <taxon>Trypanosomatida</taxon>
        <taxon>Trypanosomatidae</taxon>
        <taxon>Leishmaniinae</taxon>
        <taxon>Leishmania</taxon>
        <taxon>Leishmania guyanensis species complex</taxon>
    </lineage>
</organism>
<evidence type="ECO:0000313" key="3">
    <source>
        <dbReference type="EMBL" id="AIO00152.1"/>
    </source>
</evidence>
<dbReference type="VEuPathDB" id="TriTrypDB:LPMP_292050"/>
<dbReference type="GO" id="GO:0006506">
    <property type="term" value="P:GPI anchor biosynthetic process"/>
    <property type="evidence" value="ECO:0007669"/>
    <property type="project" value="InterPro"/>
</dbReference>
<dbReference type="RefSeq" id="XP_010700809.1">
    <property type="nucleotide sequence ID" value="XM_010702507.1"/>
</dbReference>
<proteinExistence type="predicted"/>
<feature type="transmembrane region" description="Helical" evidence="2">
    <location>
        <begin position="700"/>
        <end position="721"/>
    </location>
</feature>
<dbReference type="AlphaFoldDB" id="A0A088SEH0"/>
<gene>
    <name evidence="3" type="ORF">LPMP_292050</name>
</gene>
<protein>
    <submittedName>
        <fullName evidence="3">UDP-GlcNAc:PI a1-6 GlcNAc-transferase, putative</fullName>
    </submittedName>
</protein>
<dbReference type="GeneID" id="22576968"/>
<dbReference type="GO" id="GO:0005783">
    <property type="term" value="C:endoplasmic reticulum"/>
    <property type="evidence" value="ECO:0007669"/>
    <property type="project" value="TreeGrafter"/>
</dbReference>
<name>A0A088SEH0_LEIPA</name>
<dbReference type="Proteomes" id="UP000063063">
    <property type="component" value="Chromosome 29"/>
</dbReference>
<dbReference type="GO" id="GO:0016020">
    <property type="term" value="C:membrane"/>
    <property type="evidence" value="ECO:0007669"/>
    <property type="project" value="InterPro"/>
</dbReference>
<dbReference type="PANTHER" id="PTHR21329:SF3">
    <property type="entry name" value="PHOSPHATIDYLINOSITOL N-ACETYLGLUCOSAMINYLTRANSFERASE SUBUNIT Q"/>
    <property type="match status" value="1"/>
</dbReference>
<feature type="transmembrane region" description="Helical" evidence="2">
    <location>
        <begin position="493"/>
        <end position="513"/>
    </location>
</feature>
<feature type="transmembrane region" description="Helical" evidence="2">
    <location>
        <begin position="741"/>
        <end position="758"/>
    </location>
</feature>
<keyword evidence="4" id="KW-1185">Reference proteome</keyword>
<reference evidence="3 4" key="1">
    <citation type="journal article" date="2015" name="Sci. Rep.">
        <title>The genome of Leishmania panamensis: insights into genomics of the L. (Viannia) subgenus.</title>
        <authorList>
            <person name="Llanes A."/>
            <person name="Restrepo C.M."/>
            <person name="Vecchio G.D."/>
            <person name="Anguizola F.J."/>
            <person name="Lleonart R."/>
        </authorList>
    </citation>
    <scope>NUCLEOTIDE SEQUENCE [LARGE SCALE GENOMIC DNA]</scope>
    <source>
        <strain evidence="3 4">MHOM/PA/94/PSC-1</strain>
    </source>
</reference>
<dbReference type="InterPro" id="IPR007720">
    <property type="entry name" value="PigQ/GPI1"/>
</dbReference>
<dbReference type="eggNOG" id="KOG1183">
    <property type="taxonomic scope" value="Eukaryota"/>
</dbReference>